<gene>
    <name evidence="2" type="ORF">PoB_003081000</name>
</gene>
<dbReference type="Proteomes" id="UP000735302">
    <property type="component" value="Unassembled WGS sequence"/>
</dbReference>
<dbReference type="EMBL" id="BLXT01003738">
    <property type="protein sequence ID" value="GFO04305.1"/>
    <property type="molecule type" value="Genomic_DNA"/>
</dbReference>
<sequence length="134" mass="14731">MSSSSSSSSSGVMLKSVDDHDSPRHFILSPVALIVAFFPPDIFNHVDNPRFYFCVVHELFAIEFSSCSLRSGAVRSLGRCDGRLLVPDSYRTRYLIDTVEALVEVDSETALRSAKNQLPRVQAPPTGASARRKA</sequence>
<evidence type="ECO:0000256" key="1">
    <source>
        <dbReference type="SAM" id="MobiDB-lite"/>
    </source>
</evidence>
<evidence type="ECO:0000313" key="2">
    <source>
        <dbReference type="EMBL" id="GFO04305.1"/>
    </source>
</evidence>
<accession>A0AAV4ABU7</accession>
<evidence type="ECO:0000313" key="3">
    <source>
        <dbReference type="Proteomes" id="UP000735302"/>
    </source>
</evidence>
<comment type="caution">
    <text evidence="2">The sequence shown here is derived from an EMBL/GenBank/DDBJ whole genome shotgun (WGS) entry which is preliminary data.</text>
</comment>
<proteinExistence type="predicted"/>
<organism evidence="2 3">
    <name type="scientific">Plakobranchus ocellatus</name>
    <dbReference type="NCBI Taxonomy" id="259542"/>
    <lineage>
        <taxon>Eukaryota</taxon>
        <taxon>Metazoa</taxon>
        <taxon>Spiralia</taxon>
        <taxon>Lophotrochozoa</taxon>
        <taxon>Mollusca</taxon>
        <taxon>Gastropoda</taxon>
        <taxon>Heterobranchia</taxon>
        <taxon>Euthyneura</taxon>
        <taxon>Panpulmonata</taxon>
        <taxon>Sacoglossa</taxon>
        <taxon>Placobranchoidea</taxon>
        <taxon>Plakobranchidae</taxon>
        <taxon>Plakobranchus</taxon>
    </lineage>
</organism>
<protein>
    <submittedName>
        <fullName evidence="2">Uncharacterized protein</fullName>
    </submittedName>
</protein>
<keyword evidence="3" id="KW-1185">Reference proteome</keyword>
<name>A0AAV4ABU7_9GAST</name>
<dbReference type="AlphaFoldDB" id="A0AAV4ABU7"/>
<feature type="region of interest" description="Disordered" evidence="1">
    <location>
        <begin position="115"/>
        <end position="134"/>
    </location>
</feature>
<reference evidence="2 3" key="1">
    <citation type="journal article" date="2021" name="Elife">
        <title>Chloroplast acquisition without the gene transfer in kleptoplastic sea slugs, Plakobranchus ocellatus.</title>
        <authorList>
            <person name="Maeda T."/>
            <person name="Takahashi S."/>
            <person name="Yoshida T."/>
            <person name="Shimamura S."/>
            <person name="Takaki Y."/>
            <person name="Nagai Y."/>
            <person name="Toyoda A."/>
            <person name="Suzuki Y."/>
            <person name="Arimoto A."/>
            <person name="Ishii H."/>
            <person name="Satoh N."/>
            <person name="Nishiyama T."/>
            <person name="Hasebe M."/>
            <person name="Maruyama T."/>
            <person name="Minagawa J."/>
            <person name="Obokata J."/>
            <person name="Shigenobu S."/>
        </authorList>
    </citation>
    <scope>NUCLEOTIDE SEQUENCE [LARGE SCALE GENOMIC DNA]</scope>
</reference>